<comment type="catalytic activity">
    <reaction evidence="1">
        <text>a 4-O-methyl-thymidine in DNA + L-cysteinyl-[protein] = a thymidine in DNA + S-methyl-L-cysteinyl-[protein]</text>
        <dbReference type="Rhea" id="RHEA:53428"/>
        <dbReference type="Rhea" id="RHEA-COMP:10131"/>
        <dbReference type="Rhea" id="RHEA-COMP:10132"/>
        <dbReference type="Rhea" id="RHEA-COMP:13555"/>
        <dbReference type="Rhea" id="RHEA-COMP:13556"/>
        <dbReference type="ChEBI" id="CHEBI:29950"/>
        <dbReference type="ChEBI" id="CHEBI:82612"/>
        <dbReference type="ChEBI" id="CHEBI:137386"/>
        <dbReference type="ChEBI" id="CHEBI:137387"/>
        <dbReference type="EC" id="2.1.1.63"/>
    </reaction>
</comment>
<dbReference type="InterPro" id="IPR001497">
    <property type="entry name" value="MethylDNA_cys_MeTrfase_AS"/>
</dbReference>
<dbReference type="InterPro" id="IPR035451">
    <property type="entry name" value="Ada-like_dom_sf"/>
</dbReference>
<dbReference type="CDD" id="cd06445">
    <property type="entry name" value="ATase"/>
    <property type="match status" value="1"/>
</dbReference>
<dbReference type="SUPFAM" id="SSF57884">
    <property type="entry name" value="Ada DNA repair protein, N-terminal domain (N-Ada 10)"/>
    <property type="match status" value="1"/>
</dbReference>
<evidence type="ECO:0000256" key="7">
    <source>
        <dbReference type="ARBA" id="ARBA00049348"/>
    </source>
</evidence>
<dbReference type="Pfam" id="PF02805">
    <property type="entry name" value="Ada_Zn_binding"/>
    <property type="match status" value="1"/>
</dbReference>
<keyword evidence="2 11" id="KW-0489">Methyltransferase</keyword>
<keyword evidence="12" id="KW-1185">Reference proteome</keyword>
<evidence type="ECO:0000256" key="5">
    <source>
        <dbReference type="ARBA" id="ARBA00023159"/>
    </source>
</evidence>
<keyword evidence="6" id="KW-0234">DNA repair</keyword>
<dbReference type="GO" id="GO:0032259">
    <property type="term" value="P:methylation"/>
    <property type="evidence" value="ECO:0007669"/>
    <property type="project" value="UniProtKB-KW"/>
</dbReference>
<feature type="domain" description="Methylated-DNA-[protein]-cysteine S-methyltransferase DNA binding" evidence="9">
    <location>
        <begin position="145"/>
        <end position="223"/>
    </location>
</feature>
<comment type="caution">
    <text evidence="11">The sequence shown here is derived from an EMBL/GenBank/DDBJ whole genome shotgun (WGS) entry which is preliminary data.</text>
</comment>
<dbReference type="GO" id="GO:0008270">
    <property type="term" value="F:zinc ion binding"/>
    <property type="evidence" value="ECO:0007669"/>
    <property type="project" value="InterPro"/>
</dbReference>
<dbReference type="InterPro" id="IPR014048">
    <property type="entry name" value="MethylDNA_cys_MeTrfase_DNA-bd"/>
</dbReference>
<dbReference type="AlphaFoldDB" id="A0A4Q7UV92"/>
<dbReference type="InterPro" id="IPR004026">
    <property type="entry name" value="Ada_DNA_repair_Zn-bd"/>
</dbReference>
<dbReference type="NCBIfam" id="TIGR00589">
    <property type="entry name" value="ogt"/>
    <property type="match status" value="1"/>
</dbReference>
<dbReference type="PROSITE" id="PS00374">
    <property type="entry name" value="MGMT"/>
    <property type="match status" value="1"/>
</dbReference>
<sequence>MTGQTIEQALAGLAGDAPSGLEDRVFTGWLTAPSRMGEVYVAFTGDGVQFVRSAESVGSDPSAFAEAYRDRFGRPLRPADRGPAGLARALTAPVPGHRSRGTAPPDPGPRDAADGPGPRDAFGGPGPRDAFGGPGPRLDLRGLSEFEHDVLDATRRIPAGQVRPYSWVAREAGRPKAVRAVGSVLGRNPVPLLIPCHRVVRSDGAPGEYMFGPDHKRALLRDEDLDLDRQAGFTDRGVHYLGSDTTGIVCFPTCHHARRITDAHRRPFTRVEAALAQGYRPCRDCRPAVPA</sequence>
<evidence type="ECO:0000313" key="11">
    <source>
        <dbReference type="EMBL" id="RZT84848.1"/>
    </source>
</evidence>
<dbReference type="GO" id="GO:0006281">
    <property type="term" value="P:DNA repair"/>
    <property type="evidence" value="ECO:0007669"/>
    <property type="project" value="UniProtKB-KW"/>
</dbReference>
<keyword evidence="4" id="KW-0227">DNA damage</keyword>
<dbReference type="GO" id="GO:0006355">
    <property type="term" value="P:regulation of DNA-templated transcription"/>
    <property type="evidence" value="ECO:0007669"/>
    <property type="project" value="InterPro"/>
</dbReference>
<keyword evidence="5" id="KW-0010">Activator</keyword>
<proteinExistence type="predicted"/>
<dbReference type="GO" id="GO:0003677">
    <property type="term" value="F:DNA binding"/>
    <property type="evidence" value="ECO:0007669"/>
    <property type="project" value="InterPro"/>
</dbReference>
<dbReference type="Gene3D" id="1.10.10.10">
    <property type="entry name" value="Winged helix-like DNA-binding domain superfamily/Winged helix DNA-binding domain"/>
    <property type="match status" value="1"/>
</dbReference>
<dbReference type="SUPFAM" id="SSF46767">
    <property type="entry name" value="Methylated DNA-protein cysteine methyltransferase, C-terminal domain"/>
    <property type="match status" value="1"/>
</dbReference>
<evidence type="ECO:0000256" key="4">
    <source>
        <dbReference type="ARBA" id="ARBA00022763"/>
    </source>
</evidence>
<evidence type="ECO:0000256" key="3">
    <source>
        <dbReference type="ARBA" id="ARBA00022679"/>
    </source>
</evidence>
<dbReference type="InterPro" id="IPR036217">
    <property type="entry name" value="MethylDNA_cys_MeTrfase_DNAb"/>
</dbReference>
<dbReference type="GO" id="GO:0003908">
    <property type="term" value="F:methylated-DNA-[protein]-cysteine S-methyltransferase activity"/>
    <property type="evidence" value="ECO:0007669"/>
    <property type="project" value="UniProtKB-EC"/>
</dbReference>
<dbReference type="Pfam" id="PF01035">
    <property type="entry name" value="DNA_binding_1"/>
    <property type="match status" value="1"/>
</dbReference>
<gene>
    <name evidence="11" type="ORF">EV383_1704</name>
</gene>
<dbReference type="Gene3D" id="3.40.10.10">
    <property type="entry name" value="DNA Methylphosphotriester Repair Domain"/>
    <property type="match status" value="1"/>
</dbReference>
<dbReference type="Proteomes" id="UP000291591">
    <property type="component" value="Unassembled WGS sequence"/>
</dbReference>
<evidence type="ECO:0000256" key="8">
    <source>
        <dbReference type="SAM" id="MobiDB-lite"/>
    </source>
</evidence>
<evidence type="ECO:0000256" key="2">
    <source>
        <dbReference type="ARBA" id="ARBA00022603"/>
    </source>
</evidence>
<comment type="catalytic activity">
    <reaction evidence="7">
        <text>a 6-O-methyl-2'-deoxyguanosine in DNA + L-cysteinyl-[protein] = S-methyl-L-cysteinyl-[protein] + a 2'-deoxyguanosine in DNA</text>
        <dbReference type="Rhea" id="RHEA:24000"/>
        <dbReference type="Rhea" id="RHEA-COMP:10131"/>
        <dbReference type="Rhea" id="RHEA-COMP:10132"/>
        <dbReference type="Rhea" id="RHEA-COMP:11367"/>
        <dbReference type="Rhea" id="RHEA-COMP:11368"/>
        <dbReference type="ChEBI" id="CHEBI:29950"/>
        <dbReference type="ChEBI" id="CHEBI:82612"/>
        <dbReference type="ChEBI" id="CHEBI:85445"/>
        <dbReference type="ChEBI" id="CHEBI:85448"/>
        <dbReference type="EC" id="2.1.1.63"/>
    </reaction>
</comment>
<protein>
    <submittedName>
        <fullName evidence="11">O-6-methylguanine DNA methyltransferase</fullName>
    </submittedName>
</protein>
<dbReference type="InterPro" id="IPR036388">
    <property type="entry name" value="WH-like_DNA-bd_sf"/>
</dbReference>
<feature type="region of interest" description="Disordered" evidence="8">
    <location>
        <begin position="89"/>
        <end position="139"/>
    </location>
</feature>
<evidence type="ECO:0000256" key="1">
    <source>
        <dbReference type="ARBA" id="ARBA00001286"/>
    </source>
</evidence>
<evidence type="ECO:0000259" key="9">
    <source>
        <dbReference type="Pfam" id="PF01035"/>
    </source>
</evidence>
<evidence type="ECO:0000256" key="6">
    <source>
        <dbReference type="ARBA" id="ARBA00023204"/>
    </source>
</evidence>
<keyword evidence="3 11" id="KW-0808">Transferase</keyword>
<evidence type="ECO:0000313" key="12">
    <source>
        <dbReference type="Proteomes" id="UP000291591"/>
    </source>
</evidence>
<dbReference type="PANTHER" id="PTHR10815:SF13">
    <property type="entry name" value="METHYLATED-DNA--PROTEIN-CYSTEINE METHYLTRANSFERASE"/>
    <property type="match status" value="1"/>
</dbReference>
<dbReference type="RefSeq" id="WP_242622970.1">
    <property type="nucleotide sequence ID" value="NZ_SHKL01000001.1"/>
</dbReference>
<feature type="domain" description="Ada DNA repair metal-binding" evidence="10">
    <location>
        <begin position="237"/>
        <end position="287"/>
    </location>
</feature>
<organism evidence="11 12">
    <name type="scientific">Pseudonocardia sediminis</name>
    <dbReference type="NCBI Taxonomy" id="1397368"/>
    <lineage>
        <taxon>Bacteria</taxon>
        <taxon>Bacillati</taxon>
        <taxon>Actinomycetota</taxon>
        <taxon>Actinomycetes</taxon>
        <taxon>Pseudonocardiales</taxon>
        <taxon>Pseudonocardiaceae</taxon>
        <taxon>Pseudonocardia</taxon>
    </lineage>
</organism>
<accession>A0A4Q7UV92</accession>
<evidence type="ECO:0000259" key="10">
    <source>
        <dbReference type="Pfam" id="PF02805"/>
    </source>
</evidence>
<dbReference type="EMBL" id="SHKL01000001">
    <property type="protein sequence ID" value="RZT84848.1"/>
    <property type="molecule type" value="Genomic_DNA"/>
</dbReference>
<reference evidence="11 12" key="1">
    <citation type="submission" date="2019-02" db="EMBL/GenBank/DDBJ databases">
        <title>Sequencing the genomes of 1000 actinobacteria strains.</title>
        <authorList>
            <person name="Klenk H.-P."/>
        </authorList>
    </citation>
    <scope>NUCLEOTIDE SEQUENCE [LARGE SCALE GENOMIC DNA]</scope>
    <source>
        <strain evidence="11 12">DSM 45779</strain>
    </source>
</reference>
<name>A0A4Q7UV92_PSEST</name>
<dbReference type="PANTHER" id="PTHR10815">
    <property type="entry name" value="METHYLATED-DNA--PROTEIN-CYSTEINE METHYLTRANSFERASE"/>
    <property type="match status" value="1"/>
</dbReference>